<dbReference type="NCBIfam" id="TIGR02595">
    <property type="entry name" value="PEP_CTERM"/>
    <property type="match status" value="1"/>
</dbReference>
<dbReference type="AlphaFoldDB" id="A0A510PLG0"/>
<sequence>MKNSISAAILGAAVTTALIGLSTSPAQAAQLSFKFDFLTSDGDLFKLNLTTEDTLTTVVADVDTFPYTHPGWDALTKPNPVPAYTFTGYKILGVTGTVTEGGITNPIINPYPNSSPTDPLPVGSGVFNAPFKGVPIIDRIGHSPTDNLYNPNGGFAPGVLPAGYKAGNFSFGGLAFHVGGTENEDYQVFTRPDFNNTFNRPGPGYDYGGCPGSCLGAIQIVPEPSSTAGLLAIGSFGALGAASTLKRKLKSSKPSEKETTKVG</sequence>
<protein>
    <submittedName>
        <fullName evidence="2">PEP-CTERM sorting domain-containing protein</fullName>
    </submittedName>
</protein>
<dbReference type="EMBL" id="BHVU01000234">
    <property type="protein sequence ID" value="GCA94678.1"/>
    <property type="molecule type" value="Genomic_DNA"/>
</dbReference>
<feature type="signal peptide" evidence="1">
    <location>
        <begin position="1"/>
        <end position="28"/>
    </location>
</feature>
<dbReference type="RefSeq" id="WP_147072273.1">
    <property type="nucleotide sequence ID" value="NZ_BHVU01000234.1"/>
</dbReference>
<evidence type="ECO:0000313" key="3">
    <source>
        <dbReference type="Proteomes" id="UP000321223"/>
    </source>
</evidence>
<dbReference type="InterPro" id="IPR013424">
    <property type="entry name" value="Ice-binding_C"/>
</dbReference>
<evidence type="ECO:0000256" key="1">
    <source>
        <dbReference type="SAM" id="SignalP"/>
    </source>
</evidence>
<feature type="chain" id="PRO_5022143289" evidence="1">
    <location>
        <begin position="29"/>
        <end position="263"/>
    </location>
</feature>
<organism evidence="2 3">
    <name type="scientific">Microcystis aeruginosa 11-30S32</name>
    <dbReference type="NCBI Taxonomy" id="2358142"/>
    <lineage>
        <taxon>Bacteria</taxon>
        <taxon>Bacillati</taxon>
        <taxon>Cyanobacteriota</taxon>
        <taxon>Cyanophyceae</taxon>
        <taxon>Oscillatoriophycideae</taxon>
        <taxon>Chroococcales</taxon>
        <taxon>Microcystaceae</taxon>
        <taxon>Microcystis</taxon>
    </lineage>
</organism>
<accession>A0A510PLG0</accession>
<comment type="caution">
    <text evidence="2">The sequence shown here is derived from an EMBL/GenBank/DDBJ whole genome shotgun (WGS) entry which is preliminary data.</text>
</comment>
<gene>
    <name evidence="2" type="ORF">MAE30S32_33300</name>
</gene>
<evidence type="ECO:0000313" key="2">
    <source>
        <dbReference type="EMBL" id="GCA94678.1"/>
    </source>
</evidence>
<keyword evidence="1" id="KW-0732">Signal</keyword>
<dbReference type="Proteomes" id="UP000321223">
    <property type="component" value="Unassembled WGS sequence"/>
</dbReference>
<proteinExistence type="predicted"/>
<reference evidence="2 3" key="1">
    <citation type="journal article" date="2019" name="Appl. Environ. Microbiol.">
        <title>Co-occurrence of broad and narrow host-range viruses infecting the toxic bloom-forming cyanobacterium Microcystis aeruginosa.</title>
        <authorList>
            <person name="Morimoto D."/>
            <person name="Tominaga K."/>
            <person name="Nishimura Y."/>
            <person name="Yoshida N."/>
            <person name="Kimura S."/>
            <person name="Sako Y."/>
            <person name="Yoshida T."/>
        </authorList>
    </citation>
    <scope>NUCLEOTIDE SEQUENCE [LARGE SCALE GENOMIC DNA]</scope>
    <source>
        <strain evidence="2 3">11-30S32</strain>
    </source>
</reference>
<name>A0A510PLG0_MICAE</name>